<evidence type="ECO:0000256" key="5">
    <source>
        <dbReference type="ARBA" id="ARBA00023251"/>
    </source>
</evidence>
<keyword evidence="2 6" id="KW-0812">Transmembrane</keyword>
<keyword evidence="6" id="KW-1003">Cell membrane</keyword>
<dbReference type="Proteomes" id="UP001611263">
    <property type="component" value="Unassembled WGS sequence"/>
</dbReference>
<keyword evidence="5" id="KW-0046">Antibiotic resistance</keyword>
<keyword evidence="9" id="KW-1185">Reference proteome</keyword>
<feature type="transmembrane region" description="Helical" evidence="6">
    <location>
        <begin position="216"/>
        <end position="235"/>
    </location>
</feature>
<dbReference type="InterPro" id="IPR000412">
    <property type="entry name" value="ABC_2_transport"/>
</dbReference>
<comment type="similarity">
    <text evidence="6">Belongs to the ABC-2 integral membrane protein family.</text>
</comment>
<dbReference type="PIRSF" id="PIRSF006648">
    <property type="entry name" value="DrrB"/>
    <property type="match status" value="1"/>
</dbReference>
<evidence type="ECO:0000256" key="6">
    <source>
        <dbReference type="RuleBase" id="RU361157"/>
    </source>
</evidence>
<feature type="transmembrane region" description="Helical" evidence="6">
    <location>
        <begin position="130"/>
        <end position="151"/>
    </location>
</feature>
<feature type="transmembrane region" description="Helical" evidence="6">
    <location>
        <begin position="90"/>
        <end position="118"/>
    </location>
</feature>
<feature type="transmembrane region" description="Helical" evidence="6">
    <location>
        <begin position="47"/>
        <end position="69"/>
    </location>
</feature>
<accession>A0ABW7TMU7</accession>
<dbReference type="Pfam" id="PF01061">
    <property type="entry name" value="ABC2_membrane"/>
    <property type="match status" value="1"/>
</dbReference>
<comment type="caution">
    <text evidence="8">The sequence shown here is derived from an EMBL/GenBank/DDBJ whole genome shotgun (WGS) entry which is preliminary data.</text>
</comment>
<comment type="subcellular location">
    <subcellularLocation>
        <location evidence="6">Cell membrane</location>
        <topology evidence="6">Multi-pass membrane protein</topology>
    </subcellularLocation>
    <subcellularLocation>
        <location evidence="1">Membrane</location>
        <topology evidence="1">Multi-pass membrane protein</topology>
    </subcellularLocation>
</comment>
<keyword evidence="3 6" id="KW-1133">Transmembrane helix</keyword>
<sequence length="240" mass="25544">MFRRALRRTVRGRDTLLISLLLPILLMLLFVYVFGGAIDVGMRYIDYVVPGIMLLCTGFGASITATGVATDIRTGAVDRFRTLPIHRQALLTGHALEGVVRNLAVIGVLVGVAVVLGFRPQAGVGAWPAALGIIGLFVLAVTWIAVALGLLARVPEAAGGFTYAIMFIPYISSAFVRTETMPSWLRGFADHQPATPVLGAIRGLLTGTPQHAAGTAVLWCTGLTVAAYAASAVLFRRRCR</sequence>
<feature type="transmembrane region" description="Helical" evidence="6">
    <location>
        <begin position="16"/>
        <end position="35"/>
    </location>
</feature>
<dbReference type="EMBL" id="JBIRUQ010000002">
    <property type="protein sequence ID" value="MFI1461109.1"/>
    <property type="molecule type" value="Genomic_DNA"/>
</dbReference>
<organism evidence="8 9">
    <name type="scientific">Nocardia carnea</name>
    <dbReference type="NCBI Taxonomy" id="37328"/>
    <lineage>
        <taxon>Bacteria</taxon>
        <taxon>Bacillati</taxon>
        <taxon>Actinomycetota</taxon>
        <taxon>Actinomycetes</taxon>
        <taxon>Mycobacteriales</taxon>
        <taxon>Nocardiaceae</taxon>
        <taxon>Nocardia</taxon>
    </lineage>
</organism>
<proteinExistence type="inferred from homology"/>
<name>A0ABW7TMU7_9NOCA</name>
<evidence type="ECO:0000256" key="4">
    <source>
        <dbReference type="ARBA" id="ARBA00023136"/>
    </source>
</evidence>
<evidence type="ECO:0000313" key="9">
    <source>
        <dbReference type="Proteomes" id="UP001611263"/>
    </source>
</evidence>
<protein>
    <recommendedName>
        <fullName evidence="6">Transport permease protein</fullName>
    </recommendedName>
</protein>
<dbReference type="InterPro" id="IPR013525">
    <property type="entry name" value="ABC2_TM"/>
</dbReference>
<keyword evidence="6" id="KW-0813">Transport</keyword>
<dbReference type="InterPro" id="IPR051784">
    <property type="entry name" value="Nod_factor_ABC_transporter"/>
</dbReference>
<dbReference type="PROSITE" id="PS51012">
    <property type="entry name" value="ABC_TM2"/>
    <property type="match status" value="1"/>
</dbReference>
<reference evidence="8 9" key="1">
    <citation type="submission" date="2024-10" db="EMBL/GenBank/DDBJ databases">
        <title>The Natural Products Discovery Center: Release of the First 8490 Sequenced Strains for Exploring Actinobacteria Biosynthetic Diversity.</title>
        <authorList>
            <person name="Kalkreuter E."/>
            <person name="Kautsar S.A."/>
            <person name="Yang D."/>
            <person name="Bader C.D."/>
            <person name="Teijaro C.N."/>
            <person name="Fluegel L."/>
            <person name="Davis C.M."/>
            <person name="Simpson J.R."/>
            <person name="Lauterbach L."/>
            <person name="Steele A.D."/>
            <person name="Gui C."/>
            <person name="Meng S."/>
            <person name="Li G."/>
            <person name="Viehrig K."/>
            <person name="Ye F."/>
            <person name="Su P."/>
            <person name="Kiefer A.F."/>
            <person name="Nichols A."/>
            <person name="Cepeda A.J."/>
            <person name="Yan W."/>
            <person name="Fan B."/>
            <person name="Jiang Y."/>
            <person name="Adhikari A."/>
            <person name="Zheng C.-J."/>
            <person name="Schuster L."/>
            <person name="Cowan T.M."/>
            <person name="Smanski M.J."/>
            <person name="Chevrette M.G."/>
            <person name="De Carvalho L.P.S."/>
            <person name="Shen B."/>
        </authorList>
    </citation>
    <scope>NUCLEOTIDE SEQUENCE [LARGE SCALE GENOMIC DNA]</scope>
    <source>
        <strain evidence="8 9">NPDC020568</strain>
    </source>
</reference>
<feature type="domain" description="ABC transmembrane type-2" evidence="7">
    <location>
        <begin position="14"/>
        <end position="238"/>
    </location>
</feature>
<dbReference type="PANTHER" id="PTHR43229">
    <property type="entry name" value="NODULATION PROTEIN J"/>
    <property type="match status" value="1"/>
</dbReference>
<evidence type="ECO:0000256" key="1">
    <source>
        <dbReference type="ARBA" id="ARBA00004141"/>
    </source>
</evidence>
<dbReference type="PANTHER" id="PTHR43229:SF2">
    <property type="entry name" value="NODULATION PROTEIN J"/>
    <property type="match status" value="1"/>
</dbReference>
<feature type="transmembrane region" description="Helical" evidence="6">
    <location>
        <begin position="158"/>
        <end position="176"/>
    </location>
</feature>
<evidence type="ECO:0000256" key="3">
    <source>
        <dbReference type="ARBA" id="ARBA00022989"/>
    </source>
</evidence>
<dbReference type="InterPro" id="IPR047817">
    <property type="entry name" value="ABC2_TM_bact-type"/>
</dbReference>
<keyword evidence="4 6" id="KW-0472">Membrane</keyword>
<gene>
    <name evidence="8" type="ORF">ACH4WX_10340</name>
</gene>
<evidence type="ECO:0000259" key="7">
    <source>
        <dbReference type="PROSITE" id="PS51012"/>
    </source>
</evidence>
<dbReference type="GeneID" id="93504252"/>
<dbReference type="RefSeq" id="WP_051157247.1">
    <property type="nucleotide sequence ID" value="NZ_JBIRUQ010000002.1"/>
</dbReference>
<evidence type="ECO:0000313" key="8">
    <source>
        <dbReference type="EMBL" id="MFI1461109.1"/>
    </source>
</evidence>
<evidence type="ECO:0000256" key="2">
    <source>
        <dbReference type="ARBA" id="ARBA00022692"/>
    </source>
</evidence>